<keyword evidence="4" id="KW-1185">Reference proteome</keyword>
<dbReference type="GO" id="GO:0008270">
    <property type="term" value="F:zinc ion binding"/>
    <property type="evidence" value="ECO:0007669"/>
    <property type="project" value="UniProtKB-KW"/>
</dbReference>
<organism evidence="4 5">
    <name type="scientific">Acrobeloides nanus</name>
    <dbReference type="NCBI Taxonomy" id="290746"/>
    <lineage>
        <taxon>Eukaryota</taxon>
        <taxon>Metazoa</taxon>
        <taxon>Ecdysozoa</taxon>
        <taxon>Nematoda</taxon>
        <taxon>Chromadorea</taxon>
        <taxon>Rhabditida</taxon>
        <taxon>Tylenchina</taxon>
        <taxon>Cephalobomorpha</taxon>
        <taxon>Cephaloboidea</taxon>
        <taxon>Cephalobidae</taxon>
        <taxon>Acrobeloides</taxon>
    </lineage>
</organism>
<dbReference type="Gene3D" id="3.30.160.60">
    <property type="entry name" value="Classic Zinc Finger"/>
    <property type="match status" value="1"/>
</dbReference>
<feature type="compositionally biased region" description="Basic and acidic residues" evidence="2">
    <location>
        <begin position="628"/>
        <end position="649"/>
    </location>
</feature>
<dbReference type="PANTHER" id="PTHR19446">
    <property type="entry name" value="REVERSE TRANSCRIPTASES"/>
    <property type="match status" value="1"/>
</dbReference>
<evidence type="ECO:0000256" key="2">
    <source>
        <dbReference type="SAM" id="MobiDB-lite"/>
    </source>
</evidence>
<name>A0A914DJM1_9BILA</name>
<dbReference type="AlphaFoldDB" id="A0A914DJM1"/>
<dbReference type="Pfam" id="PF00078">
    <property type="entry name" value="RVT_1"/>
    <property type="match status" value="1"/>
</dbReference>
<proteinExistence type="predicted"/>
<dbReference type="Proteomes" id="UP000887540">
    <property type="component" value="Unplaced"/>
</dbReference>
<dbReference type="WBParaSite" id="ACRNAN_scaffold2656.g23911.t1">
    <property type="protein sequence ID" value="ACRNAN_scaffold2656.g23911.t1"/>
    <property type="gene ID" value="ACRNAN_scaffold2656.g23911"/>
</dbReference>
<dbReference type="SMART" id="SM00355">
    <property type="entry name" value="ZnF_C2H2"/>
    <property type="match status" value="2"/>
</dbReference>
<protein>
    <submittedName>
        <fullName evidence="5">C2H2-type domain-containing protein</fullName>
    </submittedName>
</protein>
<feature type="compositionally biased region" description="Basic residues" evidence="2">
    <location>
        <begin position="617"/>
        <end position="627"/>
    </location>
</feature>
<keyword evidence="1" id="KW-0863">Zinc-finger</keyword>
<feature type="compositionally biased region" description="Polar residues" evidence="2">
    <location>
        <begin position="224"/>
        <end position="285"/>
    </location>
</feature>
<evidence type="ECO:0000256" key="1">
    <source>
        <dbReference type="PROSITE-ProRule" id="PRU00042"/>
    </source>
</evidence>
<evidence type="ECO:0000313" key="4">
    <source>
        <dbReference type="Proteomes" id="UP000887540"/>
    </source>
</evidence>
<keyword evidence="1" id="KW-0862">Zinc</keyword>
<feature type="domain" description="C2H2-type" evidence="3">
    <location>
        <begin position="602"/>
        <end position="631"/>
    </location>
</feature>
<dbReference type="InterPro" id="IPR000477">
    <property type="entry name" value="RT_dom"/>
</dbReference>
<dbReference type="PROSITE" id="PS50157">
    <property type="entry name" value="ZINC_FINGER_C2H2_2"/>
    <property type="match status" value="1"/>
</dbReference>
<reference evidence="5" key="1">
    <citation type="submission" date="2022-11" db="UniProtKB">
        <authorList>
            <consortium name="WormBaseParasite"/>
        </authorList>
    </citation>
    <scope>IDENTIFICATION</scope>
</reference>
<sequence length="683" mass="77641">MWQGITISGRRFIHRAKLNLLVLNAYKRQTKKGLEPKTVEEKRCRRCNYEREALNHVLCHCFSADGLNITNRHNAIVHRLVESIPNKNSKNMEIRINKATGSGNRTHPDILKIDHVEKRAVIIDVACPFQRDKNSLHEAARRKIAKYSNEASILRGYKVYLGGFVIGALGRWYPVYNAALKALEVVCASISAPTMMKPKPQPKLVSSAKKPPKSQENVKVAFQKISQQTHQDTSTIKNARSKHASSPTNKTNQKKSSSLACKSLPNQKIRTQQASNVGRIQQNLLQAHRHDQVPKRRKRPIHQSKPASPTNEVKTVRTATSQRTTPGEDRISYRELSDIDRSFTILTKIYNRCIQEKRIPTHWKRSYTILIFKKSDAQRMDIWRPIALTNTIYKIYTSIWTQRLQNFPELISSEQKGFGRLDSTGEHTALLINQATNQKKELAAAWLDLSNAFGSLPHDASYKLSKVLASQTTSSASSVTYILTRPPPCALKTSSQSRFRLLHDVSIGPLVFADDLAIVTKMIHSIRHECFRLYTGKVTATSRSVQRHLARDHEVNVDVFYQCRFCSYVAPDLAKYPIKSIQSHVKSSHPYLIVADAEELNVKCVFPGCERSFKNKHGLSNHTRTHQKKPETIKDIARSKFPPKSRDEQFSWLDDSTDAAPNSRSPVPEPNMNAQEYECSTPW</sequence>
<feature type="compositionally biased region" description="Polar residues" evidence="2">
    <location>
        <begin position="305"/>
        <end position="325"/>
    </location>
</feature>
<dbReference type="PROSITE" id="PS00028">
    <property type="entry name" value="ZINC_FINGER_C2H2_1"/>
    <property type="match status" value="1"/>
</dbReference>
<accession>A0A914DJM1</accession>
<keyword evidence="1" id="KW-0479">Metal-binding</keyword>
<dbReference type="InterPro" id="IPR013087">
    <property type="entry name" value="Znf_C2H2_type"/>
</dbReference>
<evidence type="ECO:0000259" key="3">
    <source>
        <dbReference type="PROSITE" id="PS50157"/>
    </source>
</evidence>
<feature type="region of interest" description="Disordered" evidence="2">
    <location>
        <begin position="196"/>
        <end position="329"/>
    </location>
</feature>
<evidence type="ECO:0000313" key="5">
    <source>
        <dbReference type="WBParaSite" id="ACRNAN_scaffold2656.g23911.t1"/>
    </source>
</evidence>
<feature type="region of interest" description="Disordered" evidence="2">
    <location>
        <begin position="617"/>
        <end position="683"/>
    </location>
</feature>